<accession>A0A4U8Q390</accession>
<dbReference type="SMART" id="SM00342">
    <property type="entry name" value="HTH_ARAC"/>
    <property type="match status" value="1"/>
</dbReference>
<name>A0A4U8Q390_9FIRM</name>
<evidence type="ECO:0000313" key="5">
    <source>
        <dbReference type="EMBL" id="TLC99190.1"/>
    </source>
</evidence>
<dbReference type="CDD" id="cd02208">
    <property type="entry name" value="cupin_RmlC-like"/>
    <property type="match status" value="1"/>
</dbReference>
<evidence type="ECO:0000313" key="6">
    <source>
        <dbReference type="Proteomes" id="UP000306509"/>
    </source>
</evidence>
<dbReference type="Pfam" id="PF12833">
    <property type="entry name" value="HTH_18"/>
    <property type="match status" value="1"/>
</dbReference>
<proteinExistence type="predicted"/>
<protein>
    <submittedName>
        <fullName evidence="5">Melibiose operon regulatory protein</fullName>
    </submittedName>
</protein>
<dbReference type="SUPFAM" id="SSF46689">
    <property type="entry name" value="Homeodomain-like"/>
    <property type="match status" value="2"/>
</dbReference>
<evidence type="ECO:0000256" key="1">
    <source>
        <dbReference type="ARBA" id="ARBA00023015"/>
    </source>
</evidence>
<dbReference type="InterPro" id="IPR009057">
    <property type="entry name" value="Homeodomain-like_sf"/>
</dbReference>
<dbReference type="PROSITE" id="PS01124">
    <property type="entry name" value="HTH_ARAC_FAMILY_2"/>
    <property type="match status" value="1"/>
</dbReference>
<dbReference type="InterPro" id="IPR011051">
    <property type="entry name" value="RmlC_Cupin_sf"/>
</dbReference>
<dbReference type="PRINTS" id="PR00032">
    <property type="entry name" value="HTHARAC"/>
</dbReference>
<keyword evidence="6" id="KW-1185">Reference proteome</keyword>
<comment type="caution">
    <text evidence="5">The sequence shown here is derived from an EMBL/GenBank/DDBJ whole genome shotgun (WGS) entry which is preliminary data.</text>
</comment>
<keyword evidence="1" id="KW-0805">Transcription regulation</keyword>
<evidence type="ECO:0000256" key="2">
    <source>
        <dbReference type="ARBA" id="ARBA00023125"/>
    </source>
</evidence>
<organism evidence="5 6">
    <name type="scientific">Robinsoniella peoriensis</name>
    <dbReference type="NCBI Taxonomy" id="180332"/>
    <lineage>
        <taxon>Bacteria</taxon>
        <taxon>Bacillati</taxon>
        <taxon>Bacillota</taxon>
        <taxon>Clostridia</taxon>
        <taxon>Lachnospirales</taxon>
        <taxon>Lachnospiraceae</taxon>
        <taxon>Robinsoniella</taxon>
    </lineage>
</organism>
<dbReference type="AlphaFoldDB" id="A0A4U8Q390"/>
<dbReference type="PANTHER" id="PTHR43280:SF2">
    <property type="entry name" value="HTH-TYPE TRANSCRIPTIONAL REGULATOR EXSA"/>
    <property type="match status" value="1"/>
</dbReference>
<gene>
    <name evidence="5" type="primary">melR_14</name>
    <name evidence="5" type="ORF">DSM106044_03968</name>
</gene>
<dbReference type="GO" id="GO:0043565">
    <property type="term" value="F:sequence-specific DNA binding"/>
    <property type="evidence" value="ECO:0007669"/>
    <property type="project" value="InterPro"/>
</dbReference>
<dbReference type="InterPro" id="IPR018060">
    <property type="entry name" value="HTH_AraC"/>
</dbReference>
<sequence length="302" mass="35287">MVIDMRIKIKENQLEAIEGINSEYPYVLHHVNLGDTKVPWHWHEELEFVYVINGSIKLNTTGKSYYFQKNEAFFINANVLCTMENVNNGQPGIIDSHLFHSVFLSGHFKSVFETKYVYPVLQNKKLEILAIRGENTRQHDILAKLRKVSYLQKKENSEFQTRNLFSDIWILLLDEIQNLERMDLPAKQYSQERIQSMMSYIQQNYQNKISLEDIASSASVSKRECLRCFQISIHKTPFAYLMDYRIEMAEKLLKTTDLSVIDIALQTGFSNGAYFGMIFKKNCGITPGEYRKKFSLDDFIKN</sequence>
<keyword evidence="2" id="KW-0238">DNA-binding</keyword>
<dbReference type="InterPro" id="IPR013096">
    <property type="entry name" value="Cupin_2"/>
</dbReference>
<dbReference type="GO" id="GO:0003700">
    <property type="term" value="F:DNA-binding transcription factor activity"/>
    <property type="evidence" value="ECO:0007669"/>
    <property type="project" value="InterPro"/>
</dbReference>
<keyword evidence="3" id="KW-0804">Transcription</keyword>
<dbReference type="PANTHER" id="PTHR43280">
    <property type="entry name" value="ARAC-FAMILY TRANSCRIPTIONAL REGULATOR"/>
    <property type="match status" value="1"/>
</dbReference>
<dbReference type="InterPro" id="IPR014710">
    <property type="entry name" value="RmlC-like_jellyroll"/>
</dbReference>
<dbReference type="SUPFAM" id="SSF51182">
    <property type="entry name" value="RmlC-like cupins"/>
    <property type="match status" value="1"/>
</dbReference>
<dbReference type="InterPro" id="IPR020449">
    <property type="entry name" value="Tscrpt_reg_AraC-type_HTH"/>
</dbReference>
<dbReference type="Gene3D" id="1.10.10.60">
    <property type="entry name" value="Homeodomain-like"/>
    <property type="match status" value="2"/>
</dbReference>
<dbReference type="Proteomes" id="UP000306509">
    <property type="component" value="Unassembled WGS sequence"/>
</dbReference>
<evidence type="ECO:0000259" key="4">
    <source>
        <dbReference type="PROSITE" id="PS01124"/>
    </source>
</evidence>
<dbReference type="Gene3D" id="2.60.120.10">
    <property type="entry name" value="Jelly Rolls"/>
    <property type="match status" value="1"/>
</dbReference>
<evidence type="ECO:0000256" key="3">
    <source>
        <dbReference type="ARBA" id="ARBA00023163"/>
    </source>
</evidence>
<dbReference type="PROSITE" id="PS00041">
    <property type="entry name" value="HTH_ARAC_FAMILY_1"/>
    <property type="match status" value="1"/>
</dbReference>
<reference evidence="5 6" key="1">
    <citation type="journal article" date="2019" name="Anaerobe">
        <title>Detection of Robinsoniella peoriensis in multiple bone samples of a trauma patient.</title>
        <authorList>
            <person name="Schrottner P."/>
            <person name="Hartwich K."/>
            <person name="Bunk B."/>
            <person name="Schober I."/>
            <person name="Helbig S."/>
            <person name="Rudolph W.W."/>
            <person name="Gunzer F."/>
        </authorList>
    </citation>
    <scope>NUCLEOTIDE SEQUENCE [LARGE SCALE GENOMIC DNA]</scope>
    <source>
        <strain evidence="5 6">DSM 106044</strain>
    </source>
</reference>
<feature type="domain" description="HTH araC/xylS-type" evidence="4">
    <location>
        <begin position="195"/>
        <end position="293"/>
    </location>
</feature>
<dbReference type="STRING" id="180332.GCA_000797495_01806"/>
<dbReference type="Pfam" id="PF07883">
    <property type="entry name" value="Cupin_2"/>
    <property type="match status" value="1"/>
</dbReference>
<dbReference type="EMBL" id="QGQD01000074">
    <property type="protein sequence ID" value="TLC99190.1"/>
    <property type="molecule type" value="Genomic_DNA"/>
</dbReference>
<dbReference type="InterPro" id="IPR018062">
    <property type="entry name" value="HTH_AraC-typ_CS"/>
</dbReference>